<dbReference type="STRING" id="1747903.ASR47_1005101"/>
<evidence type="ECO:0000313" key="4">
    <source>
        <dbReference type="Proteomes" id="UP000092713"/>
    </source>
</evidence>
<dbReference type="Proteomes" id="UP000092713">
    <property type="component" value="Unassembled WGS sequence"/>
</dbReference>
<evidence type="ECO:0000313" key="3">
    <source>
        <dbReference type="EMBL" id="OBV38147.1"/>
    </source>
</evidence>
<sequence length="358" mass="39361">MRRLFVLLIALALPVFAAPPAFAPVTPLAAGQSLKLPHDFGAHPAYKTEWWYATGWVKTASGEQLGYQVTFFRSATGFDADNPSAFAPKQLIIGHAALSDPKVGKLLHDEKSAREGFGLAYAKVGDTDVKLDDWRMRRDQDGSYRVSLAARDFNLQLRLAPTQPELLQGENGFSRKGPQASQASYYYSVPQLATSGTIARAGGKSEAVTGTTWLDHEWSSQVLDENASGWNWIGANLDDGGALMAFQIRSKTGAKLWAHASWRDAQGKVTQFAPGEVDFTPTQLWRSPRTRAEYPVATEIRTGSTRWQITPLQPDQELDSRRSTGAVYWEGAVTVKRDGRPAGHAYLEMTGYVAPMKL</sequence>
<evidence type="ECO:0000256" key="1">
    <source>
        <dbReference type="SAM" id="SignalP"/>
    </source>
</evidence>
<dbReference type="PANTHER" id="PTHR38591">
    <property type="entry name" value="HYDROLASE"/>
    <property type="match status" value="1"/>
</dbReference>
<proteinExistence type="predicted"/>
<feature type="signal peptide" evidence="1">
    <location>
        <begin position="1"/>
        <end position="17"/>
    </location>
</feature>
<dbReference type="PATRIC" id="fig|1747903.4.peg.1686"/>
<feature type="chain" id="PRO_5008510003" evidence="1">
    <location>
        <begin position="18"/>
        <end position="358"/>
    </location>
</feature>
<dbReference type="Pfam" id="PF07143">
    <property type="entry name" value="CrtC"/>
    <property type="match status" value="1"/>
</dbReference>
<dbReference type="Pfam" id="PF17186">
    <property type="entry name" value="Lipocalin_9"/>
    <property type="match status" value="1"/>
</dbReference>
<dbReference type="Gene3D" id="2.40.370.10">
    <property type="entry name" value="AttH-like domain"/>
    <property type="match status" value="2"/>
</dbReference>
<keyword evidence="4" id="KW-1185">Reference proteome</keyword>
<dbReference type="InterPro" id="IPR023374">
    <property type="entry name" value="AttH-like_dom_sf"/>
</dbReference>
<dbReference type="OrthoDB" id="9770826at2"/>
<gene>
    <name evidence="3" type="ORF">ASR47_1005101</name>
</gene>
<dbReference type="SUPFAM" id="SSF159245">
    <property type="entry name" value="AttH-like"/>
    <property type="match status" value="1"/>
</dbReference>
<organism evidence="3 4">
    <name type="scientific">Janthinobacterium psychrotolerans</name>
    <dbReference type="NCBI Taxonomy" id="1747903"/>
    <lineage>
        <taxon>Bacteria</taxon>
        <taxon>Pseudomonadati</taxon>
        <taxon>Pseudomonadota</taxon>
        <taxon>Betaproteobacteria</taxon>
        <taxon>Burkholderiales</taxon>
        <taxon>Oxalobacteraceae</taxon>
        <taxon>Janthinobacterium</taxon>
    </lineage>
</organism>
<protein>
    <submittedName>
        <fullName evidence="3">Putative secreted hydrolase</fullName>
    </submittedName>
</protein>
<name>A0A1A7BXA3_9BURK</name>
<keyword evidence="3" id="KW-0378">Hydrolase</keyword>
<dbReference type="InterPro" id="IPR010791">
    <property type="entry name" value="AttH_dom"/>
</dbReference>
<comment type="caution">
    <text evidence="3">The sequence shown here is derived from an EMBL/GenBank/DDBJ whole genome shotgun (WGS) entry which is preliminary data.</text>
</comment>
<reference evidence="3 4" key="1">
    <citation type="submission" date="2016-04" db="EMBL/GenBank/DDBJ databases">
        <title>Draft genome sequence of Janthinobacterium psychrotolerans sp. nov., isolated from freshwater sediments in Denmark.</title>
        <authorList>
            <person name="Gong X."/>
            <person name="Skrivergaard S."/>
            <person name="Korsgaard B.S."/>
            <person name="Schreiber L."/>
            <person name="Marshall I.P."/>
            <person name="Finster K."/>
            <person name="Schramm A."/>
        </authorList>
    </citation>
    <scope>NUCLEOTIDE SEQUENCE [LARGE SCALE GENOMIC DNA]</scope>
    <source>
        <strain evidence="3 4">S3-2</strain>
    </source>
</reference>
<dbReference type="EMBL" id="LOCQ01000058">
    <property type="protein sequence ID" value="OBV38147.1"/>
    <property type="molecule type" value="Genomic_DNA"/>
</dbReference>
<accession>A0A1A7BXA3</accession>
<dbReference type="GO" id="GO:0016787">
    <property type="term" value="F:hydrolase activity"/>
    <property type="evidence" value="ECO:0007669"/>
    <property type="project" value="UniProtKB-KW"/>
</dbReference>
<feature type="domain" description="AttH" evidence="2">
    <location>
        <begin position="48"/>
        <end position="220"/>
    </location>
</feature>
<evidence type="ECO:0000259" key="2">
    <source>
        <dbReference type="Pfam" id="PF07143"/>
    </source>
</evidence>
<dbReference type="PANTHER" id="PTHR38591:SF1">
    <property type="entry name" value="BLL1000 PROTEIN"/>
    <property type="match status" value="1"/>
</dbReference>
<dbReference type="AlphaFoldDB" id="A0A1A7BXA3"/>
<keyword evidence="1" id="KW-0732">Signal</keyword>
<dbReference type="RefSeq" id="WP_065309024.1">
    <property type="nucleotide sequence ID" value="NZ_LOCQ01000058.1"/>
</dbReference>